<gene>
    <name evidence="3" type="ORF">FAA97_15290</name>
</gene>
<dbReference type="InterPro" id="IPR009739">
    <property type="entry name" value="LprI-like_N"/>
</dbReference>
<accession>A0A4S8NWW8</accession>
<dbReference type="Proteomes" id="UP000308828">
    <property type="component" value="Unassembled WGS sequence"/>
</dbReference>
<name>A0A4S8NWW8_9HYPH</name>
<sequence>MAKSMTWGAILMLCGCVLLKDGPAFSEDVADVDCKNPVTQADMNQCAGDSFRKADAELNAQWSKTRAVLLSWDKATPPDNDNGAAKRLLQSQRAWLSYRDASCELEAYTAHGGSMEPLLNMSCLKELTEKRVEELKSLAEFYAN</sequence>
<keyword evidence="4" id="KW-1185">Reference proteome</keyword>
<evidence type="ECO:0000259" key="2">
    <source>
        <dbReference type="Pfam" id="PF07007"/>
    </source>
</evidence>
<evidence type="ECO:0000256" key="1">
    <source>
        <dbReference type="SAM" id="SignalP"/>
    </source>
</evidence>
<evidence type="ECO:0000313" key="3">
    <source>
        <dbReference type="EMBL" id="THV21381.1"/>
    </source>
</evidence>
<protein>
    <submittedName>
        <fullName evidence="3">DUF1311 domain-containing protein</fullName>
    </submittedName>
</protein>
<feature type="chain" id="PRO_5020685210" evidence="1">
    <location>
        <begin position="27"/>
        <end position="144"/>
    </location>
</feature>
<evidence type="ECO:0000313" key="4">
    <source>
        <dbReference type="Proteomes" id="UP000308828"/>
    </source>
</evidence>
<keyword evidence="1" id="KW-0732">Signal</keyword>
<dbReference type="RefSeq" id="WP_136599432.1">
    <property type="nucleotide sequence ID" value="NZ_STGV01000005.1"/>
</dbReference>
<dbReference type="OrthoDB" id="7340239at2"/>
<comment type="caution">
    <text evidence="3">The sequence shown here is derived from an EMBL/GenBank/DDBJ whole genome shotgun (WGS) entry which is preliminary data.</text>
</comment>
<organism evidence="3 4">
    <name type="scientific">Peteryoungia ipomoeae</name>
    <dbReference type="NCBI Taxonomy" id="1210932"/>
    <lineage>
        <taxon>Bacteria</taxon>
        <taxon>Pseudomonadati</taxon>
        <taxon>Pseudomonadota</taxon>
        <taxon>Alphaproteobacteria</taxon>
        <taxon>Hyphomicrobiales</taxon>
        <taxon>Rhizobiaceae</taxon>
        <taxon>Peteryoungia</taxon>
    </lineage>
</organism>
<dbReference type="Gene3D" id="1.20.1270.180">
    <property type="match status" value="1"/>
</dbReference>
<reference evidence="3 4" key="1">
    <citation type="submission" date="2019-04" db="EMBL/GenBank/DDBJ databases">
        <title>Genome sequence of strain shin9-1.</title>
        <authorList>
            <person name="Gao J."/>
            <person name="Sun J."/>
        </authorList>
    </citation>
    <scope>NUCLEOTIDE SEQUENCE [LARGE SCALE GENOMIC DNA]</scope>
    <source>
        <strain evidence="4">shin9-1</strain>
    </source>
</reference>
<dbReference type="PROSITE" id="PS51257">
    <property type="entry name" value="PROKAR_LIPOPROTEIN"/>
    <property type="match status" value="1"/>
</dbReference>
<dbReference type="AlphaFoldDB" id="A0A4S8NWW8"/>
<feature type="domain" description="Lysozyme inhibitor LprI-like N-terminal" evidence="2">
    <location>
        <begin position="35"/>
        <end position="135"/>
    </location>
</feature>
<feature type="signal peptide" evidence="1">
    <location>
        <begin position="1"/>
        <end position="26"/>
    </location>
</feature>
<proteinExistence type="predicted"/>
<dbReference type="Pfam" id="PF07007">
    <property type="entry name" value="LprI"/>
    <property type="match status" value="1"/>
</dbReference>
<dbReference type="EMBL" id="STGV01000005">
    <property type="protein sequence ID" value="THV21381.1"/>
    <property type="molecule type" value="Genomic_DNA"/>
</dbReference>